<protein>
    <submittedName>
        <fullName evidence="1">Anaphase-promoting complex subunit 5</fullName>
    </submittedName>
</protein>
<comment type="caution">
    <text evidence="1">The sequence shown here is derived from an EMBL/GenBank/DDBJ whole genome shotgun (WGS) entry which is preliminary data.</text>
</comment>
<proteinExistence type="predicted"/>
<dbReference type="EMBL" id="CM039173">
    <property type="protein sequence ID" value="KAH9770632.1"/>
    <property type="molecule type" value="Genomic_DNA"/>
</dbReference>
<evidence type="ECO:0000313" key="1">
    <source>
        <dbReference type="EMBL" id="KAH9770632.1"/>
    </source>
</evidence>
<sequence length="1525" mass="168720">MAGILKPPGAFAVTPHKVSVCILIQMYAPPAMMSVPFPFSSVAQHNRFGLYLFALTKSCEDILEPKLDELINQLREIGDVLYQWLTDQLISRLSSLSSPDDLFNLFSDLRAILGGTDLSAVDDEQVVLDPNSNLGMFVRRCLLAFNLLCFELQRFNVSTSVEIIATHDCGSVLLSDLHRRVCGCLGVCHLLTNIGIYCKEALSSCPAYELPCLDDSSNELEALSEYENMDLENIVFEKVNKEIEARKKASEEVSFHLHAPKALFGLVEDIKVSAVSKSQGGDKCREASPSAHAPNDAMREFDSISGAFLRTNWQMQGYLMEQADAIEKHGSSFSLNSFELILRQLQKLAPELHRVHFLRYLNSLYHDDYFAALENLHRYFDYSFGRYEIALLCLGMMHFHFGHPKQALDVLTEAVCLSQQHSNDTCLAYTLAAISNLLSEIGISTTTGILGSSYSPITSIGTMLSVQQQLFVLLKESFRRAESLKLKRLVAANHLAMAKFDLTHVQRPLLSFGPKTAMRLRTCPTNVCKELRLASHLISDFVSESSTMTTDGAFSTSWLKNLQKPMGSLVLTQENVSGKDSNAFQFCAQPSSIPGSVLQLVGSSYLLRATAWEAYGSLSDAALAHVKLIQHLAVFKGYKEAFSALKIAEEKFLSVAKSRILLLKLQLLHERSLHRGHLKLAQKVCDELGVMASSVTGVDMDLKTEASLRHARTLLAANQFSEAAAVAHSLFCMCYKFNLQVENASVLLLLAEIHKKSGNAVLGIPYALASLSFCQLLNLDLLKASATLTLAELWLSFGPNHAKMASNLIQQALPLILGHGGLELRARAFIAEAKCLLSDPSFSVSQNPEAVLDPLRQASEELQVLEDHELAAEAFYLIAIVFDKLGRLAEREEAAALFKEYVLALENENRQDEVDPLLKTSGWRWGSKCRGRYNMWKTSSKICSYEYKMGVQLAKRISTVKGDWKELEFKEYNFNAKAQPADPLLKASVRTCTRLAVSLLVKIVLTCSCELGMCVPKTDAAPSQDSSRHFIEHVVHFHEHPLCSERPHSAISSPRTSVREKRHAPGSEPRDNRLSLTHALISLLATALIRIMGKETAESLFKLVGFRNFVPQNPKSDRFRVNRFHHVEFWCTDATNTARRFSWGLGMPIVAKSDLSTGNTVHASYLSRSGDLRFVFTAPYSPSISDSADAGNSSASLPTFDHAACRTFAASHGLAARSIAVEVEDAEVAFNTSVAHGAKPSSPPVILDNLAVIAEVQLYGDVVLRYVSYKDRANHLDFLPGFEPTDEISSFPLDYGIRRLDHAVGNVPELAPAVAYVKSFTGFHEFAEFTAEDVGTSESGLNSVVLANNDEMVLLPMNEPVFGMKRKSQIQTYLEHNEGAGVQHLALVSEDIFRTLREMRKRSGVGGFEFMPSPPPTYYKNLKNRAGDVLTDEQIKQCEELGVLVDRDDQGTLLQIFTKPVGDRPTIFIEIIQRVGCMLKDEEGKTYQKGGCGGFGKGNFSELFKSIEEYEKTLGAKPVAETAAA</sequence>
<evidence type="ECO:0000313" key="2">
    <source>
        <dbReference type="Proteomes" id="UP000829398"/>
    </source>
</evidence>
<name>A0ACB8LBF6_CITSI</name>
<organism evidence="1 2">
    <name type="scientific">Citrus sinensis</name>
    <name type="common">Sweet orange</name>
    <name type="synonym">Citrus aurantium var. sinensis</name>
    <dbReference type="NCBI Taxonomy" id="2711"/>
    <lineage>
        <taxon>Eukaryota</taxon>
        <taxon>Viridiplantae</taxon>
        <taxon>Streptophyta</taxon>
        <taxon>Embryophyta</taxon>
        <taxon>Tracheophyta</taxon>
        <taxon>Spermatophyta</taxon>
        <taxon>Magnoliopsida</taxon>
        <taxon>eudicotyledons</taxon>
        <taxon>Gunneridae</taxon>
        <taxon>Pentapetalae</taxon>
        <taxon>rosids</taxon>
        <taxon>malvids</taxon>
        <taxon>Sapindales</taxon>
        <taxon>Rutaceae</taxon>
        <taxon>Aurantioideae</taxon>
        <taxon>Citrus</taxon>
    </lineage>
</organism>
<keyword evidence="2" id="KW-1185">Reference proteome</keyword>
<accession>A0ACB8LBF6</accession>
<reference evidence="2" key="1">
    <citation type="journal article" date="2023" name="Hortic. Res.">
        <title>A chromosome-level phased genome enabling allele-level studies in sweet orange: a case study on citrus Huanglongbing tolerance.</title>
        <authorList>
            <person name="Wu B."/>
            <person name="Yu Q."/>
            <person name="Deng Z."/>
            <person name="Duan Y."/>
            <person name="Luo F."/>
            <person name="Gmitter F. Jr."/>
        </authorList>
    </citation>
    <scope>NUCLEOTIDE SEQUENCE [LARGE SCALE GENOMIC DNA]</scope>
    <source>
        <strain evidence="2">cv. Valencia</strain>
    </source>
</reference>
<gene>
    <name evidence="1" type="ORF">KPL71_012437</name>
</gene>
<dbReference type="Proteomes" id="UP000829398">
    <property type="component" value="Chromosome 4"/>
</dbReference>